<name>A0ABU2J713_9ACTN</name>
<comment type="caution">
    <text evidence="1">The sequence shown here is derived from an EMBL/GenBank/DDBJ whole genome shotgun (WGS) entry which is preliminary data.</text>
</comment>
<evidence type="ECO:0000313" key="1">
    <source>
        <dbReference type="EMBL" id="MDT0260526.1"/>
    </source>
</evidence>
<organism evidence="1 2">
    <name type="scientific">Jatrophihabitans lederbergiae</name>
    <dbReference type="NCBI Taxonomy" id="3075547"/>
    <lineage>
        <taxon>Bacteria</taxon>
        <taxon>Bacillati</taxon>
        <taxon>Actinomycetota</taxon>
        <taxon>Actinomycetes</taxon>
        <taxon>Jatrophihabitantales</taxon>
        <taxon>Jatrophihabitantaceae</taxon>
        <taxon>Jatrophihabitans</taxon>
    </lineage>
</organism>
<dbReference type="Proteomes" id="UP001183176">
    <property type="component" value="Unassembled WGS sequence"/>
</dbReference>
<keyword evidence="2" id="KW-1185">Reference proteome</keyword>
<dbReference type="RefSeq" id="WP_311421676.1">
    <property type="nucleotide sequence ID" value="NZ_JAVREH010000003.1"/>
</dbReference>
<proteinExistence type="predicted"/>
<gene>
    <name evidence="1" type="ORF">RM423_03880</name>
</gene>
<dbReference type="EMBL" id="JAVREH010000003">
    <property type="protein sequence ID" value="MDT0260526.1"/>
    <property type="molecule type" value="Genomic_DNA"/>
</dbReference>
<accession>A0ABU2J713</accession>
<evidence type="ECO:0000313" key="2">
    <source>
        <dbReference type="Proteomes" id="UP001183176"/>
    </source>
</evidence>
<protein>
    <submittedName>
        <fullName evidence="1">Uncharacterized protein</fullName>
    </submittedName>
</protein>
<sequence>MLRKTGLLLLVAFLIFFVVNSPTDAAAVVKNVQHLLAHGFASISQFIKSFRS</sequence>
<reference evidence="2" key="1">
    <citation type="submission" date="2023-07" db="EMBL/GenBank/DDBJ databases">
        <title>30 novel species of actinomycetes from the DSMZ collection.</title>
        <authorList>
            <person name="Nouioui I."/>
        </authorList>
    </citation>
    <scope>NUCLEOTIDE SEQUENCE [LARGE SCALE GENOMIC DNA]</scope>
    <source>
        <strain evidence="2">DSM 44399</strain>
    </source>
</reference>